<feature type="compositionally biased region" description="Polar residues" evidence="1">
    <location>
        <begin position="289"/>
        <end position="301"/>
    </location>
</feature>
<feature type="compositionally biased region" description="Basic and acidic residues" evidence="1">
    <location>
        <begin position="171"/>
        <end position="194"/>
    </location>
</feature>
<dbReference type="Proteomes" id="UP000623129">
    <property type="component" value="Unassembled WGS sequence"/>
</dbReference>
<proteinExistence type="predicted"/>
<feature type="compositionally biased region" description="Polar residues" evidence="1">
    <location>
        <begin position="148"/>
        <end position="170"/>
    </location>
</feature>
<dbReference type="OrthoDB" id="691332at2759"/>
<dbReference type="EMBL" id="SWLB01000026">
    <property type="protein sequence ID" value="KAF3321572.1"/>
    <property type="molecule type" value="Genomic_DNA"/>
</dbReference>
<reference evidence="2" key="1">
    <citation type="submission" date="2020-01" db="EMBL/GenBank/DDBJ databases">
        <title>Genome sequence of Kobresia littledalei, the first chromosome-level genome in the family Cyperaceae.</title>
        <authorList>
            <person name="Qu G."/>
        </authorList>
    </citation>
    <scope>NUCLEOTIDE SEQUENCE</scope>
    <source>
        <strain evidence="2">C.B.Clarke</strain>
        <tissue evidence="2">Leaf</tissue>
    </source>
</reference>
<feature type="compositionally biased region" description="Basic and acidic residues" evidence="1">
    <location>
        <begin position="329"/>
        <end position="340"/>
    </location>
</feature>
<sequence length="482" mass="55147">MLPQLANTSSFQRFSHCDEEDSEHDLNNSLRCSVQRRDSNLLKSQFSIKSRESQAHRAPTQVPPHPYHPMSRYHGCSGIDGSSKHLIGGSPMYQYHKEKSLYCPSENDSRSNAYKTVEMTPKRILVSPRDQTSATPSRVRLDRVSSRFKIQNQNMVSTKDGSSDETTCSSELHRRVPDQRKKMGKFDKRTEHHNRLSTINCKNKSGDDLSVGSSSQSNSVASSATSINSSSSSRGSLSTLPTVPFQKPGNFPATTRSKKPFISQHGHNKSPRGSLNTLPIVPFHKPGNFPTTASSKTLLSSQHEHNKSLQRIKSTRQKFVSSRRSSKKLAKESDTPEQKKGRFKRLKDKLAIVFHHRHDHHHYHHNHASGDGSTKGRAAQGDKDRHHRSLWKYLKGILHHSSERTTEIVPSQQHHHRHMRALFRMLFGHLWGNKRKKKTRLGRTASRVRVKKLRWWQKFRRGGRMKLNNGRKARLRLRHGAR</sequence>
<feature type="region of interest" description="Disordered" evidence="1">
    <location>
        <begin position="48"/>
        <end position="67"/>
    </location>
</feature>
<accession>A0A833QME7</accession>
<dbReference type="AlphaFoldDB" id="A0A833QME7"/>
<evidence type="ECO:0000256" key="1">
    <source>
        <dbReference type="SAM" id="MobiDB-lite"/>
    </source>
</evidence>
<gene>
    <name evidence="2" type="ORF">FCM35_KLT13788</name>
</gene>
<feature type="region of interest" description="Disordered" evidence="1">
    <location>
        <begin position="359"/>
        <end position="381"/>
    </location>
</feature>
<comment type="caution">
    <text evidence="2">The sequence shown here is derived from an EMBL/GenBank/DDBJ whole genome shotgun (WGS) entry which is preliminary data.</text>
</comment>
<evidence type="ECO:0000313" key="2">
    <source>
        <dbReference type="EMBL" id="KAF3321572.1"/>
    </source>
</evidence>
<feature type="region of interest" description="Disordered" evidence="1">
    <location>
        <begin position="127"/>
        <end position="345"/>
    </location>
</feature>
<protein>
    <submittedName>
        <fullName evidence="2">Uncharacterized protein</fullName>
    </submittedName>
</protein>
<feature type="compositionally biased region" description="Polar residues" evidence="1">
    <location>
        <begin position="1"/>
        <end position="13"/>
    </location>
</feature>
<evidence type="ECO:0000313" key="3">
    <source>
        <dbReference type="Proteomes" id="UP000623129"/>
    </source>
</evidence>
<feature type="compositionally biased region" description="Low complexity" evidence="1">
    <location>
        <begin position="208"/>
        <end position="239"/>
    </location>
</feature>
<keyword evidence="3" id="KW-1185">Reference proteome</keyword>
<organism evidence="2 3">
    <name type="scientific">Carex littledalei</name>
    <dbReference type="NCBI Taxonomy" id="544730"/>
    <lineage>
        <taxon>Eukaryota</taxon>
        <taxon>Viridiplantae</taxon>
        <taxon>Streptophyta</taxon>
        <taxon>Embryophyta</taxon>
        <taxon>Tracheophyta</taxon>
        <taxon>Spermatophyta</taxon>
        <taxon>Magnoliopsida</taxon>
        <taxon>Liliopsida</taxon>
        <taxon>Poales</taxon>
        <taxon>Cyperaceae</taxon>
        <taxon>Cyperoideae</taxon>
        <taxon>Cariceae</taxon>
        <taxon>Carex</taxon>
        <taxon>Carex subgen. Euthyceras</taxon>
    </lineage>
</organism>
<name>A0A833QME7_9POAL</name>
<feature type="region of interest" description="Disordered" evidence="1">
    <location>
        <begin position="1"/>
        <end position="26"/>
    </location>
</feature>